<evidence type="ECO:0000313" key="3">
    <source>
        <dbReference type="Proteomes" id="UP001310594"/>
    </source>
</evidence>
<dbReference type="Proteomes" id="UP001310594">
    <property type="component" value="Unassembled WGS sequence"/>
</dbReference>
<dbReference type="PANTHER" id="PTHR47843:SF2">
    <property type="entry name" value="BTB DOMAIN-CONTAINING PROTEIN"/>
    <property type="match status" value="1"/>
</dbReference>
<proteinExistence type="predicted"/>
<accession>A0AAN7W377</accession>
<protein>
    <recommendedName>
        <fullName evidence="1">BTB domain-containing protein</fullName>
    </recommendedName>
</protein>
<name>A0AAN7W377_9PEZI</name>
<gene>
    <name evidence="2" type="ORF">LTR97_008932</name>
</gene>
<comment type="caution">
    <text evidence="2">The sequence shown here is derived from an EMBL/GenBank/DDBJ whole genome shotgun (WGS) entry which is preliminary data.</text>
</comment>
<dbReference type="InterPro" id="IPR011333">
    <property type="entry name" value="SKP1/BTB/POZ_sf"/>
</dbReference>
<dbReference type="SUPFAM" id="SSF54695">
    <property type="entry name" value="POZ domain"/>
    <property type="match status" value="1"/>
</dbReference>
<evidence type="ECO:0000313" key="2">
    <source>
        <dbReference type="EMBL" id="KAK5695425.1"/>
    </source>
</evidence>
<feature type="domain" description="BTB" evidence="1">
    <location>
        <begin position="23"/>
        <end position="95"/>
    </location>
</feature>
<dbReference type="AlphaFoldDB" id="A0AAN7W377"/>
<dbReference type="InterPro" id="IPR000210">
    <property type="entry name" value="BTB/POZ_dom"/>
</dbReference>
<dbReference type="Gene3D" id="3.30.710.10">
    <property type="entry name" value="Potassium Channel Kv1.1, Chain A"/>
    <property type="match status" value="1"/>
</dbReference>
<dbReference type="EMBL" id="JAVRQU010000014">
    <property type="protein sequence ID" value="KAK5695425.1"/>
    <property type="molecule type" value="Genomic_DNA"/>
</dbReference>
<reference evidence="2" key="1">
    <citation type="submission" date="2023-08" db="EMBL/GenBank/DDBJ databases">
        <title>Black Yeasts Isolated from many extreme environments.</title>
        <authorList>
            <person name="Coleine C."/>
            <person name="Stajich J.E."/>
            <person name="Selbmann L."/>
        </authorList>
    </citation>
    <scope>NUCLEOTIDE SEQUENCE</scope>
    <source>
        <strain evidence="2">CCFEE 5810</strain>
    </source>
</reference>
<organism evidence="2 3">
    <name type="scientific">Elasticomyces elasticus</name>
    <dbReference type="NCBI Taxonomy" id="574655"/>
    <lineage>
        <taxon>Eukaryota</taxon>
        <taxon>Fungi</taxon>
        <taxon>Dikarya</taxon>
        <taxon>Ascomycota</taxon>
        <taxon>Pezizomycotina</taxon>
        <taxon>Dothideomycetes</taxon>
        <taxon>Dothideomycetidae</taxon>
        <taxon>Mycosphaerellales</taxon>
        <taxon>Teratosphaeriaceae</taxon>
        <taxon>Elasticomyces</taxon>
    </lineage>
</organism>
<dbReference type="PANTHER" id="PTHR47843">
    <property type="entry name" value="BTB DOMAIN-CONTAINING PROTEIN-RELATED"/>
    <property type="match status" value="1"/>
</dbReference>
<dbReference type="PROSITE" id="PS50097">
    <property type="entry name" value="BTB"/>
    <property type="match status" value="1"/>
</dbReference>
<sequence length="228" mass="25679">MAEDEDRPRKVRRLASSKPKLGRMVTVSVGTGDKARDFYLHEDPIIEHSDFFKAALAGNRWQEGTERKVLLPEDEPEEFEGFQCFVYSGLTFLLNHPDGECSSIVHAWSFADKLQSCSYKDALTDSLALKVATSAKTPVGMQYGIADGSSVSAGLTRLLVDLAICYWTIGAFEKLDLEAAPKTFVRKLLVGLAEDRTRTNEDKPWLNEDCHYHDHGEEKPCYKTMFTY</sequence>
<evidence type="ECO:0000259" key="1">
    <source>
        <dbReference type="PROSITE" id="PS50097"/>
    </source>
</evidence>